<dbReference type="PANTHER" id="PTHR43637:SF2">
    <property type="entry name" value="PROTEIN GVPD 1"/>
    <property type="match status" value="1"/>
</dbReference>
<protein>
    <recommendedName>
        <fullName evidence="4">KaiC-like domain-containing protein</fullName>
    </recommendedName>
</protein>
<dbReference type="Pfam" id="PF06745">
    <property type="entry name" value="ATPase"/>
    <property type="match status" value="1"/>
</dbReference>
<accession>A0A2R7Y181</accession>
<dbReference type="PANTHER" id="PTHR43637">
    <property type="entry name" value="UPF0273 PROTEIN TM_0370"/>
    <property type="match status" value="1"/>
</dbReference>
<comment type="caution">
    <text evidence="5">The sequence shown here is derived from an EMBL/GenBank/DDBJ whole genome shotgun (WGS) entry which is preliminary data.</text>
</comment>
<dbReference type="SUPFAM" id="SSF52540">
    <property type="entry name" value="P-loop containing nucleoside triphosphate hydrolases"/>
    <property type="match status" value="1"/>
</dbReference>
<dbReference type="GO" id="GO:0005524">
    <property type="term" value="F:ATP binding"/>
    <property type="evidence" value="ECO:0007669"/>
    <property type="project" value="UniProtKB-KW"/>
</dbReference>
<dbReference type="InterPro" id="IPR014774">
    <property type="entry name" value="KaiC-like_dom"/>
</dbReference>
<evidence type="ECO:0000256" key="1">
    <source>
        <dbReference type="ARBA" id="ARBA00022741"/>
    </source>
</evidence>
<dbReference type="InterPro" id="IPR027417">
    <property type="entry name" value="P-loop_NTPase"/>
</dbReference>
<feature type="domain" description="KaiC-like" evidence="4">
    <location>
        <begin position="30"/>
        <end position="107"/>
    </location>
</feature>
<organism evidence="5 6">
    <name type="scientific">Zestosphaera tikiterensis</name>
    <dbReference type="NCBI Taxonomy" id="1973259"/>
    <lineage>
        <taxon>Archaea</taxon>
        <taxon>Thermoproteota</taxon>
        <taxon>Thermoprotei</taxon>
        <taxon>Desulfurococcales</taxon>
        <taxon>Desulfurococcaceae</taxon>
        <taxon>Zestosphaera</taxon>
    </lineage>
</organism>
<reference evidence="5 6" key="1">
    <citation type="journal article" date="2018" name="Syst. Appl. Microbiol.">
        <title>A new symbiotic nanoarchaeote (Candidatus Nanoclepta minutus) and its host (Zestosphaera tikiterensis gen. nov., sp. nov.) from a New Zealand hot spring.</title>
        <authorList>
            <person name="St John E."/>
            <person name="Liu Y."/>
            <person name="Podar M."/>
            <person name="Stott M.B."/>
            <person name="Meneghin J."/>
            <person name="Chen Z."/>
            <person name="Lagutin K."/>
            <person name="Mitchell K."/>
            <person name="Reysenbach A.L."/>
        </authorList>
    </citation>
    <scope>NUCLEOTIDE SEQUENCE [LARGE SCALE GENOMIC DNA]</scope>
    <source>
        <strain evidence="5">NZ3</strain>
    </source>
</reference>
<feature type="non-terminal residue" evidence="5">
    <location>
        <position position="127"/>
    </location>
</feature>
<evidence type="ECO:0000256" key="2">
    <source>
        <dbReference type="ARBA" id="ARBA00022840"/>
    </source>
</evidence>
<evidence type="ECO:0000313" key="6">
    <source>
        <dbReference type="Proteomes" id="UP000244093"/>
    </source>
</evidence>
<dbReference type="AlphaFoldDB" id="A0A2R7Y181"/>
<evidence type="ECO:0000313" key="5">
    <source>
        <dbReference type="EMBL" id="PUA31284.1"/>
    </source>
</evidence>
<keyword evidence="1" id="KW-0547">Nucleotide-binding</keyword>
<gene>
    <name evidence="5" type="ORF">B7O98_09580</name>
</gene>
<dbReference type="EMBL" id="NBVN01000016">
    <property type="protein sequence ID" value="PUA31284.1"/>
    <property type="molecule type" value="Genomic_DNA"/>
</dbReference>
<evidence type="ECO:0000256" key="3">
    <source>
        <dbReference type="SAM" id="MobiDB-lite"/>
    </source>
</evidence>
<proteinExistence type="predicted"/>
<evidence type="ECO:0000259" key="4">
    <source>
        <dbReference type="Pfam" id="PF06745"/>
    </source>
</evidence>
<name>A0A2R7Y181_9CREN</name>
<sequence length="127" mass="14407">MVKGYVVKREEEAEPTPPEEREKLEIRRLPTGLKLLDEGLEGGIPIGAWVVISGEPGTGKTVLTQHVAMTALENDYRVVVVSTELKKWEWLTQAKGLGLNVDKYPIVRLRDIIEFNKEKNEYYVALD</sequence>
<dbReference type="Proteomes" id="UP000244093">
    <property type="component" value="Unassembled WGS sequence"/>
</dbReference>
<keyword evidence="2" id="KW-0067">ATP-binding</keyword>
<dbReference type="Gene3D" id="3.40.50.300">
    <property type="entry name" value="P-loop containing nucleotide triphosphate hydrolases"/>
    <property type="match status" value="1"/>
</dbReference>
<feature type="region of interest" description="Disordered" evidence="3">
    <location>
        <begin position="1"/>
        <end position="22"/>
    </location>
</feature>